<dbReference type="AlphaFoldDB" id="A0A370WSG9"/>
<dbReference type="InterPro" id="IPR013784">
    <property type="entry name" value="Carb-bd-like_fold"/>
</dbReference>
<keyword evidence="10" id="KW-1185">Reference proteome</keyword>
<evidence type="ECO:0000256" key="7">
    <source>
        <dbReference type="SAM" id="SignalP"/>
    </source>
</evidence>
<evidence type="ECO:0000256" key="6">
    <source>
        <dbReference type="ARBA" id="ARBA00023237"/>
    </source>
</evidence>
<dbReference type="InterPro" id="IPR037066">
    <property type="entry name" value="Plug_dom_sf"/>
</dbReference>
<evidence type="ECO:0000256" key="2">
    <source>
        <dbReference type="ARBA" id="ARBA00022448"/>
    </source>
</evidence>
<dbReference type="Gene3D" id="2.170.130.10">
    <property type="entry name" value="TonB-dependent receptor, plug domain"/>
    <property type="match status" value="1"/>
</dbReference>
<evidence type="ECO:0000313" key="10">
    <source>
        <dbReference type="Proteomes" id="UP000254258"/>
    </source>
</evidence>
<comment type="subcellular location">
    <subcellularLocation>
        <location evidence="1">Cell outer membrane</location>
        <topology evidence="1">Multi-pass membrane protein</topology>
    </subcellularLocation>
</comment>
<keyword evidence="3" id="KW-1134">Transmembrane beta strand</keyword>
<keyword evidence="5" id="KW-0472">Membrane</keyword>
<dbReference type="InterPro" id="IPR039426">
    <property type="entry name" value="TonB-dep_rcpt-like"/>
</dbReference>
<keyword evidence="4" id="KW-0812">Transmembrane</keyword>
<organism evidence="9 10">
    <name type="scientific">Dyella monticola</name>
    <dbReference type="NCBI Taxonomy" id="1927958"/>
    <lineage>
        <taxon>Bacteria</taxon>
        <taxon>Pseudomonadati</taxon>
        <taxon>Pseudomonadota</taxon>
        <taxon>Gammaproteobacteria</taxon>
        <taxon>Lysobacterales</taxon>
        <taxon>Rhodanobacteraceae</taxon>
        <taxon>Dyella</taxon>
    </lineage>
</organism>
<sequence>MSIRKFVSAPNGIPVRHTALAVAVAVGFGFSSQVFAQATTGTIFGQAPVASGETVQVVGGSGFNRTVPVDKSGRYSLTLPVGVYTVTLIQNGQNVQTKQNVTALAAKSVAVDFVAAAGATSTNAQNLSSVMVTANAIPPIDVTSTQESTVITAEQLKNLPLARTGAAIALLAPGTVQGATALGNGPTGEPLLSFGGSSVVENAYYINGFNTTDPLSDSGGITLPYGAIAQQETLTNGYGPEYGRSTGGVISQVGASGTNTWHFGGAMFFTPSGLQGNQGNLYYANPAITPSVAAANNLGNVTPGTLLDYRNGNSQWEQVYDAYVGGPLIKDRLFFFLAAEADHKEQDNVDVVSSPYEYQNSYSDPKYYAKLDWNITDSNTLSLTSIKNTESYSGPYYNYDYDTKTEGDLAGYQQSFKNSFSINVLKFTSYITDDLTLNAMIGKLDGTYYTNTPGAAGNADLPNIANPSFQSVNGATPNGGAGYSNAQVNALASNPAHKSSEVNFRFDLTYKLGDHTLQAGLDNQTTTDKEDGSLPTGPGYQWVYENTAKAGTPIAGSTPGVAPYVAPIAGADYVTKTVFITSTSVAVKQYAQYIKDTWQVTPNLLLNLGLRNDQFTNYNPDGEPYVNLHKPQWAPRLGFSWDIMGDSTMKLFGNAGRYYMALPTGVALREASASTFTSQYYTYTGVTPTGIPTGLTPIYSCGQTCGAGVPVSVNNEYGEPLDPSTVAAANLKASYQDSFVLGFQHQFAPNWDYGVTATWTKLESLIDDTGEGPLAICTALLAQNPGLLNAAPNAGADCGPSMYVNASILINPGATEQYKIKNLNGGYSYATVSPSMLGFPAAFRHYYSLESFIEHTWDGKWTAKLDYVYSKSYGTSEGPVQSNIGQGGSSQSATEQWDYTAIMSYANGLEANNRKHVLKGYGTYAFTPEWSLSAVLTLASGTPVSCLGLYGPDQSNPGLAYGPGNYHWCGGVPTPTGSTGFTPWIHTLDLALQYRPEWAAKKLAFQVQVRNITNEQKITQYVSDYGSTTGPSPLYKSGVVEPAAFAAVEQPRTVQFGITYDW</sequence>
<dbReference type="PANTHER" id="PTHR30069:SF46">
    <property type="entry name" value="OAR PROTEIN"/>
    <property type="match status" value="1"/>
</dbReference>
<keyword evidence="2" id="KW-0813">Transport</keyword>
<dbReference type="Gene3D" id="2.40.170.20">
    <property type="entry name" value="TonB-dependent receptor, beta-barrel domain"/>
    <property type="match status" value="1"/>
</dbReference>
<keyword evidence="6" id="KW-0998">Cell outer membrane</keyword>
<evidence type="ECO:0000256" key="4">
    <source>
        <dbReference type="ARBA" id="ARBA00022692"/>
    </source>
</evidence>
<keyword evidence="9" id="KW-0675">Receptor</keyword>
<feature type="signal peptide" evidence="7">
    <location>
        <begin position="1"/>
        <end position="36"/>
    </location>
</feature>
<dbReference type="GO" id="GO:0044718">
    <property type="term" value="P:siderophore transmembrane transport"/>
    <property type="evidence" value="ECO:0007669"/>
    <property type="project" value="TreeGrafter"/>
</dbReference>
<gene>
    <name evidence="9" type="ORF">DWU98_19500</name>
</gene>
<comment type="caution">
    <text evidence="9">The sequence shown here is derived from an EMBL/GenBank/DDBJ whole genome shotgun (WGS) entry which is preliminary data.</text>
</comment>
<dbReference type="Pfam" id="PF25183">
    <property type="entry name" value="OMP_b-brl_4"/>
    <property type="match status" value="1"/>
</dbReference>
<dbReference type="InterPro" id="IPR036942">
    <property type="entry name" value="Beta-barrel_TonB_sf"/>
</dbReference>
<dbReference type="GO" id="GO:0009279">
    <property type="term" value="C:cell outer membrane"/>
    <property type="evidence" value="ECO:0007669"/>
    <property type="project" value="UniProtKB-SubCell"/>
</dbReference>
<dbReference type="OrthoDB" id="9768147at2"/>
<evidence type="ECO:0000256" key="5">
    <source>
        <dbReference type="ARBA" id="ARBA00023136"/>
    </source>
</evidence>
<feature type="domain" description="TonB-dependent transporter Oar-like beta-barrel" evidence="8">
    <location>
        <begin position="359"/>
        <end position="960"/>
    </location>
</feature>
<dbReference type="SUPFAM" id="SSF49452">
    <property type="entry name" value="Starch-binding domain-like"/>
    <property type="match status" value="1"/>
</dbReference>
<dbReference type="Proteomes" id="UP000254258">
    <property type="component" value="Unassembled WGS sequence"/>
</dbReference>
<proteinExistence type="predicted"/>
<feature type="chain" id="PRO_5016853589" evidence="7">
    <location>
        <begin position="37"/>
        <end position="1062"/>
    </location>
</feature>
<protein>
    <submittedName>
        <fullName evidence="9">TonB-dependent receptor</fullName>
    </submittedName>
</protein>
<dbReference type="InterPro" id="IPR057601">
    <property type="entry name" value="Oar-like_b-barrel"/>
</dbReference>
<dbReference type="PANTHER" id="PTHR30069">
    <property type="entry name" value="TONB-DEPENDENT OUTER MEMBRANE RECEPTOR"/>
    <property type="match status" value="1"/>
</dbReference>
<evidence type="ECO:0000259" key="8">
    <source>
        <dbReference type="Pfam" id="PF25183"/>
    </source>
</evidence>
<evidence type="ECO:0000256" key="1">
    <source>
        <dbReference type="ARBA" id="ARBA00004571"/>
    </source>
</evidence>
<name>A0A370WSG9_9GAMM</name>
<dbReference type="Gene3D" id="2.60.40.1120">
    <property type="entry name" value="Carboxypeptidase-like, regulatory domain"/>
    <property type="match status" value="1"/>
</dbReference>
<dbReference type="RefSeq" id="WP_115497268.1">
    <property type="nucleotide sequence ID" value="NZ_QRBE01000017.1"/>
</dbReference>
<dbReference type="GO" id="GO:0015344">
    <property type="term" value="F:siderophore uptake transmembrane transporter activity"/>
    <property type="evidence" value="ECO:0007669"/>
    <property type="project" value="TreeGrafter"/>
</dbReference>
<dbReference type="EMBL" id="QRBE01000017">
    <property type="protein sequence ID" value="RDS79064.1"/>
    <property type="molecule type" value="Genomic_DNA"/>
</dbReference>
<dbReference type="GO" id="GO:0030246">
    <property type="term" value="F:carbohydrate binding"/>
    <property type="evidence" value="ECO:0007669"/>
    <property type="project" value="InterPro"/>
</dbReference>
<keyword evidence="7" id="KW-0732">Signal</keyword>
<evidence type="ECO:0000313" key="9">
    <source>
        <dbReference type="EMBL" id="RDS79064.1"/>
    </source>
</evidence>
<accession>A0A370WSG9</accession>
<evidence type="ECO:0000256" key="3">
    <source>
        <dbReference type="ARBA" id="ARBA00022452"/>
    </source>
</evidence>
<dbReference type="SUPFAM" id="SSF56935">
    <property type="entry name" value="Porins"/>
    <property type="match status" value="1"/>
</dbReference>
<reference evidence="9 10" key="1">
    <citation type="submission" date="2018-07" db="EMBL/GenBank/DDBJ databases">
        <title>Dyella monticola sp. nov. and Dyella psychrodurans sp. nov. isolated from monsoon evergreen broad-leaved forest soil of Dinghu Mountain, China.</title>
        <authorList>
            <person name="Gao Z."/>
            <person name="Qiu L."/>
        </authorList>
    </citation>
    <scope>NUCLEOTIDE SEQUENCE [LARGE SCALE GENOMIC DNA]</scope>
    <source>
        <strain evidence="9 10">4G-K06</strain>
    </source>
</reference>